<dbReference type="AlphaFoldDB" id="A0AAW2ZCP7"/>
<keyword evidence="2" id="KW-1185">Reference proteome</keyword>
<proteinExistence type="predicted"/>
<sequence>MDAVETIENVLTSKRQSARAPTDLGVPTNNILKSLSQQLFLELLVFSLYVVLNYGSEWSAFISYGCSLVLLLVCDKKKLGECNVTIKKAILDLLLACLERHWIPSSCRLVAAKALKNLVRAVSDQKDFIQTDRLVGLIKVAGDYRVQSTLRKIALGLDPNVTILNVPLSEDTSLDHINALLRGAATILKLNNWVFGWDGILFLKSGNSVSYSELKEITVGNDSVTIRTHNKNLFELNKLSMHDIVALKNFTPMVLVFGWSVEKNGSLVDLVDSFGIKLRELFHRVHEQLDAGVGGEIKSVLLHNLCAKAKEYMDLRRRLEDHQVSVHVDEGELVMASRYSRHKESARSIVTLMNEMDDTFGSPKKRRKLDDAKTIQELKMELAQIVKETGRYLLEFERYYK</sequence>
<accession>A0AAW2ZCP7</accession>
<evidence type="ECO:0000313" key="1">
    <source>
        <dbReference type="EMBL" id="KAL0487563.1"/>
    </source>
</evidence>
<name>A0AAW2ZCP7_9EUKA</name>
<reference evidence="1 2" key="1">
    <citation type="submission" date="2024-03" db="EMBL/GenBank/DDBJ databases">
        <title>The Acrasis kona genome and developmental transcriptomes reveal deep origins of eukaryotic multicellular pathways.</title>
        <authorList>
            <person name="Sheikh S."/>
            <person name="Fu C.-J."/>
            <person name="Brown M.W."/>
            <person name="Baldauf S.L."/>
        </authorList>
    </citation>
    <scope>NUCLEOTIDE SEQUENCE [LARGE SCALE GENOMIC DNA]</scope>
    <source>
        <strain evidence="1 2">ATCC MYA-3509</strain>
    </source>
</reference>
<dbReference type="EMBL" id="JAOPGA020001350">
    <property type="protein sequence ID" value="KAL0487563.1"/>
    <property type="molecule type" value="Genomic_DNA"/>
</dbReference>
<protein>
    <submittedName>
        <fullName evidence="1">AroA</fullName>
    </submittedName>
</protein>
<comment type="caution">
    <text evidence="1">The sequence shown here is derived from an EMBL/GenBank/DDBJ whole genome shotgun (WGS) entry which is preliminary data.</text>
</comment>
<gene>
    <name evidence="1" type="ORF">AKO1_000742</name>
</gene>
<organism evidence="1 2">
    <name type="scientific">Acrasis kona</name>
    <dbReference type="NCBI Taxonomy" id="1008807"/>
    <lineage>
        <taxon>Eukaryota</taxon>
        <taxon>Discoba</taxon>
        <taxon>Heterolobosea</taxon>
        <taxon>Tetramitia</taxon>
        <taxon>Eutetramitia</taxon>
        <taxon>Acrasidae</taxon>
        <taxon>Acrasis</taxon>
    </lineage>
</organism>
<dbReference type="Proteomes" id="UP001431209">
    <property type="component" value="Unassembled WGS sequence"/>
</dbReference>
<evidence type="ECO:0000313" key="2">
    <source>
        <dbReference type="Proteomes" id="UP001431209"/>
    </source>
</evidence>